<dbReference type="CDD" id="cd04276">
    <property type="entry name" value="ZnMc_MMP_like_2"/>
    <property type="match status" value="1"/>
</dbReference>
<proteinExistence type="predicted"/>
<feature type="chain" id="PRO_5021892901" description="DUF5117 domain-containing protein" evidence="1">
    <location>
        <begin position="21"/>
        <end position="835"/>
    </location>
</feature>
<evidence type="ECO:0000259" key="3">
    <source>
        <dbReference type="Pfam" id="PF17148"/>
    </source>
</evidence>
<evidence type="ECO:0000256" key="1">
    <source>
        <dbReference type="SAM" id="SignalP"/>
    </source>
</evidence>
<dbReference type="Gene3D" id="3.40.390.10">
    <property type="entry name" value="Collagenase (Catalytic Domain)"/>
    <property type="match status" value="1"/>
</dbReference>
<dbReference type="InterPro" id="IPR024079">
    <property type="entry name" value="MetalloPept_cat_dom_sf"/>
</dbReference>
<keyword evidence="1" id="KW-0732">Signal</keyword>
<reference evidence="4 5" key="1">
    <citation type="submission" date="2019-07" db="EMBL/GenBank/DDBJ databases">
        <title>Whole genome shotgun sequence of Pseudoalteromonas espejiana NBRC 102222.</title>
        <authorList>
            <person name="Hosoyama A."/>
            <person name="Uohara A."/>
            <person name="Ohji S."/>
            <person name="Ichikawa N."/>
        </authorList>
    </citation>
    <scope>NUCLEOTIDE SEQUENCE [LARGE SCALE GENOMIC DNA]</scope>
    <source>
        <strain evidence="4 5">NBRC 102222</strain>
    </source>
</reference>
<dbReference type="Pfam" id="PF17148">
    <property type="entry name" value="DUF5117"/>
    <property type="match status" value="1"/>
</dbReference>
<evidence type="ECO:0008006" key="6">
    <source>
        <dbReference type="Google" id="ProtNLM"/>
    </source>
</evidence>
<dbReference type="Proteomes" id="UP000321419">
    <property type="component" value="Unassembled WGS sequence"/>
</dbReference>
<evidence type="ECO:0000313" key="4">
    <source>
        <dbReference type="EMBL" id="GEK54448.1"/>
    </source>
</evidence>
<dbReference type="GO" id="GO:0008237">
    <property type="term" value="F:metallopeptidase activity"/>
    <property type="evidence" value="ECO:0007669"/>
    <property type="project" value="InterPro"/>
</dbReference>
<protein>
    <recommendedName>
        <fullName evidence="6">DUF5117 domain-containing protein</fullName>
    </recommendedName>
</protein>
<comment type="caution">
    <text evidence="4">The sequence shown here is derived from an EMBL/GenBank/DDBJ whole genome shotgun (WGS) entry which is preliminary data.</text>
</comment>
<evidence type="ECO:0000259" key="2">
    <source>
        <dbReference type="Pfam" id="PF16313"/>
    </source>
</evidence>
<sequence>MKLTTIMLALSIALSGHAIAADKKEDKKPKTLSEMVKDQTEFAGIFNLYQDQKTGEHLMVINESQLDTPFVYFAHTVDGVTDAGHYRGGYRETKLIEFRKYFDRIDIISKTPRYKFDESSAIARASDANISEAVLASIKIEKEEEGKIAFKVNKLFLSEALHKVSPTPNPADKKAKKRFKVGKLNNKKSRIIKQRPYPNNLDVVVDYVFSNANPTVRGSSAVSDPRNVSIKVQHSFVALPKNNYQPRMDDARIGYFTNQFDKMTSTDWAPYQDVIKRWDLQKKDPSAALSEPVKPITWWIENTTPVEWRDTVRDAVLTWNTSFEKAGFKNAIEVKVQPDDANWDAGDINYNVLRWTSSPKPPFGGYGPALANPLTGEILGSDIMLEFVFMKNRWIYDTLYTQGTMSHAEHQHTGELNCSLGHEIQQNLMLAKGLASGANIEDNEMIRQGLTQLVLHEVGHTLGLNHNMKSSILWDEKEVHDKSKTQGIVTGSVMDYAPANIAPIGVKQGDIFQTKPGPYDDWAINYGYSAALTDEAAEQTRLDKILARSSEHALAFGNDADDMRTPGRHIDPRVMVGDLSSNPAAYGADRMALINKLFTQLKDNATVKGESYQQLVTSANSLFGQYRSQAGIVSRQIGGVYVERAVVGDTNADKPFTPVPLERQTQAMEILAKYVFAPDVLKSMQPLYNYLQLQRRGFSHYGKNEDPKAHKMILGMQKTVLAQLLHPAVMLRISDTALYDNEYSLNQFIEDLTASIFVKSEEASSISHNLQIEYVNQLIAIAGLGKASKHDNLAKTAALYQLTQIADRSVGWGADTATKAHKKYIDRLIAKALEA</sequence>
<dbReference type="EMBL" id="BJUM01000010">
    <property type="protein sequence ID" value="GEK54448.1"/>
    <property type="molecule type" value="Genomic_DNA"/>
</dbReference>
<dbReference type="AlphaFoldDB" id="A0A510XTU5"/>
<feature type="domain" description="DUF5117" evidence="3">
    <location>
        <begin position="92"/>
        <end position="283"/>
    </location>
</feature>
<gene>
    <name evidence="4" type="ORF">PES01_12930</name>
</gene>
<organism evidence="4 5">
    <name type="scientific">Pseudoalteromonas espejiana</name>
    <dbReference type="NCBI Taxonomy" id="28107"/>
    <lineage>
        <taxon>Bacteria</taxon>
        <taxon>Pseudomonadati</taxon>
        <taxon>Pseudomonadota</taxon>
        <taxon>Gammaproteobacteria</taxon>
        <taxon>Alteromonadales</taxon>
        <taxon>Pseudoalteromonadaceae</taxon>
        <taxon>Pseudoalteromonas</taxon>
    </lineage>
</organism>
<feature type="domain" description="EcxA zinc-binding" evidence="2">
    <location>
        <begin position="441"/>
        <end position="761"/>
    </location>
</feature>
<keyword evidence="5" id="KW-1185">Reference proteome</keyword>
<evidence type="ECO:0000313" key="5">
    <source>
        <dbReference type="Proteomes" id="UP000321419"/>
    </source>
</evidence>
<name>A0A510XTU5_9GAMM</name>
<feature type="signal peptide" evidence="1">
    <location>
        <begin position="1"/>
        <end position="20"/>
    </location>
</feature>
<dbReference type="InterPro" id="IPR033413">
    <property type="entry name" value="DUF5117"/>
</dbReference>
<dbReference type="RefSeq" id="WP_089348984.1">
    <property type="nucleotide sequence ID" value="NZ_BJUM01000010.1"/>
</dbReference>
<dbReference type="SUPFAM" id="SSF55486">
    <property type="entry name" value="Metalloproteases ('zincins'), catalytic domain"/>
    <property type="match status" value="1"/>
</dbReference>
<dbReference type="InterPro" id="IPR032534">
    <property type="entry name" value="EcxA_zinc-bd"/>
</dbReference>
<dbReference type="PANTHER" id="PTHR38478">
    <property type="entry name" value="PEPTIDASE M1A AND M12B"/>
    <property type="match status" value="1"/>
</dbReference>
<dbReference type="InterPro" id="IPR034032">
    <property type="entry name" value="Zn_MMP-like_bac"/>
</dbReference>
<dbReference type="OrthoDB" id="9776599at2"/>
<accession>A0A510XTU5</accession>
<dbReference type="PANTHER" id="PTHR38478:SF1">
    <property type="entry name" value="ZINC DEPENDENT METALLOPROTEASE DOMAIN LIPOPROTEIN"/>
    <property type="match status" value="1"/>
</dbReference>
<dbReference type="Pfam" id="PF16313">
    <property type="entry name" value="DUF4953"/>
    <property type="match status" value="1"/>
</dbReference>